<proteinExistence type="predicted"/>
<keyword evidence="2" id="KW-1185">Reference proteome</keyword>
<comment type="caution">
    <text evidence="1">The sequence shown here is derived from an EMBL/GenBank/DDBJ whole genome shotgun (WGS) entry which is preliminary data.</text>
</comment>
<evidence type="ECO:0000313" key="1">
    <source>
        <dbReference type="EMBL" id="MEQ2275159.1"/>
    </source>
</evidence>
<name>A0ABV0X1I9_9TELE</name>
<accession>A0ABV0X1I9</accession>
<dbReference type="EMBL" id="JAHRIM010081010">
    <property type="protein sequence ID" value="MEQ2275159.1"/>
    <property type="molecule type" value="Genomic_DNA"/>
</dbReference>
<protein>
    <submittedName>
        <fullName evidence="1">Uncharacterized protein</fullName>
    </submittedName>
</protein>
<evidence type="ECO:0000313" key="2">
    <source>
        <dbReference type="Proteomes" id="UP001444071"/>
    </source>
</evidence>
<reference evidence="1 2" key="1">
    <citation type="submission" date="2021-06" db="EMBL/GenBank/DDBJ databases">
        <authorList>
            <person name="Palmer J.M."/>
        </authorList>
    </citation>
    <scope>NUCLEOTIDE SEQUENCE [LARGE SCALE GENOMIC DNA]</scope>
    <source>
        <strain evidence="1 2">XR_2019</strain>
        <tissue evidence="1">Muscle</tissue>
    </source>
</reference>
<sequence length="102" mass="11117">MESMELLQLQASCHVGCPEQAAAEPNRPAAELLLVTSTDGALGGQRTLSHATFRHAAEGEGCPFKLNRTHRTAVLLQRNQLPSAVDHFKSIKVFLFAFCQAQ</sequence>
<organism evidence="1 2">
    <name type="scientific">Xenotaenia resolanae</name>
    <dbReference type="NCBI Taxonomy" id="208358"/>
    <lineage>
        <taxon>Eukaryota</taxon>
        <taxon>Metazoa</taxon>
        <taxon>Chordata</taxon>
        <taxon>Craniata</taxon>
        <taxon>Vertebrata</taxon>
        <taxon>Euteleostomi</taxon>
        <taxon>Actinopterygii</taxon>
        <taxon>Neopterygii</taxon>
        <taxon>Teleostei</taxon>
        <taxon>Neoteleostei</taxon>
        <taxon>Acanthomorphata</taxon>
        <taxon>Ovalentaria</taxon>
        <taxon>Atherinomorphae</taxon>
        <taxon>Cyprinodontiformes</taxon>
        <taxon>Goodeidae</taxon>
        <taxon>Xenotaenia</taxon>
    </lineage>
</organism>
<gene>
    <name evidence="1" type="ORF">XENORESO_021750</name>
</gene>
<dbReference type="Proteomes" id="UP001444071">
    <property type="component" value="Unassembled WGS sequence"/>
</dbReference>